<dbReference type="InterPro" id="IPR057023">
    <property type="entry name" value="PTP-SAK"/>
</dbReference>
<keyword evidence="10 11" id="KW-0472">Membrane</keyword>
<evidence type="ECO:0000256" key="9">
    <source>
        <dbReference type="ARBA" id="ARBA00022989"/>
    </source>
</evidence>
<keyword evidence="6 11" id="KW-0812">Transmembrane</keyword>
<dbReference type="EC" id="2.4.1.-" evidence="11"/>
<keyword evidence="5" id="KW-0808">Transferase</keyword>
<feature type="domain" description="Tyrosine specific protein phosphatases" evidence="12">
    <location>
        <begin position="311"/>
        <end position="363"/>
    </location>
</feature>
<evidence type="ECO:0000256" key="8">
    <source>
        <dbReference type="ARBA" id="ARBA00022824"/>
    </source>
</evidence>
<comment type="caution">
    <text evidence="13">The sequence shown here is derived from an EMBL/GenBank/DDBJ whole genome shotgun (WGS) entry which is preliminary data.</text>
</comment>
<dbReference type="Pfam" id="PF22784">
    <property type="entry name" value="PTP-SAK"/>
    <property type="match status" value="1"/>
</dbReference>
<dbReference type="GO" id="GO:0005789">
    <property type="term" value="C:endoplasmic reticulum membrane"/>
    <property type="evidence" value="ECO:0007669"/>
    <property type="project" value="UniProtKB-SubCell"/>
</dbReference>
<dbReference type="PANTHER" id="PTHR22760">
    <property type="entry name" value="GLYCOSYLTRANSFERASE"/>
    <property type="match status" value="1"/>
</dbReference>
<keyword evidence="8 11" id="KW-0256">Endoplasmic reticulum</keyword>
<gene>
    <name evidence="13" type="ORF">QBZ16_002566</name>
</gene>
<feature type="transmembrane region" description="Helical" evidence="11">
    <location>
        <begin position="130"/>
        <end position="149"/>
    </location>
</feature>
<evidence type="ECO:0000313" key="14">
    <source>
        <dbReference type="Proteomes" id="UP001255856"/>
    </source>
</evidence>
<dbReference type="PROSITE" id="PS50056">
    <property type="entry name" value="TYR_PHOSPHATASE_2"/>
    <property type="match status" value="1"/>
</dbReference>
<dbReference type="Proteomes" id="UP001255856">
    <property type="component" value="Unassembled WGS sequence"/>
</dbReference>
<feature type="non-terminal residue" evidence="13">
    <location>
        <position position="1"/>
    </location>
</feature>
<dbReference type="Gene3D" id="3.90.190.10">
    <property type="entry name" value="Protein tyrosine phosphatase superfamily"/>
    <property type="match status" value="1"/>
</dbReference>
<dbReference type="EMBL" id="JASFZW010000003">
    <property type="protein sequence ID" value="KAK2078876.1"/>
    <property type="molecule type" value="Genomic_DNA"/>
</dbReference>
<evidence type="ECO:0000256" key="4">
    <source>
        <dbReference type="ARBA" id="ARBA00022676"/>
    </source>
</evidence>
<comment type="similarity">
    <text evidence="3 11">Belongs to the glycosyltransferase 22 family.</text>
</comment>
<evidence type="ECO:0000256" key="7">
    <source>
        <dbReference type="ARBA" id="ARBA00022801"/>
    </source>
</evidence>
<accession>A0AAD9II39</accession>
<organism evidence="13 14">
    <name type="scientific">Prototheca wickerhamii</name>
    <dbReference type="NCBI Taxonomy" id="3111"/>
    <lineage>
        <taxon>Eukaryota</taxon>
        <taxon>Viridiplantae</taxon>
        <taxon>Chlorophyta</taxon>
        <taxon>core chlorophytes</taxon>
        <taxon>Trebouxiophyceae</taxon>
        <taxon>Chlorellales</taxon>
        <taxon>Chlorellaceae</taxon>
        <taxon>Prototheca</taxon>
    </lineage>
</organism>
<dbReference type="GO" id="GO:0006487">
    <property type="term" value="P:protein N-linked glycosylation"/>
    <property type="evidence" value="ECO:0007669"/>
    <property type="project" value="TreeGrafter"/>
</dbReference>
<evidence type="ECO:0000256" key="6">
    <source>
        <dbReference type="ARBA" id="ARBA00022692"/>
    </source>
</evidence>
<dbReference type="InterPro" id="IPR000387">
    <property type="entry name" value="Tyr_Pase_dom"/>
</dbReference>
<comment type="caution">
    <text evidence="11">Lacks conserved residue(s) required for the propagation of feature annotation.</text>
</comment>
<comment type="subcellular location">
    <subcellularLocation>
        <location evidence="1 11">Endoplasmic reticulum membrane</location>
        <topology evidence="1 11">Multi-pass membrane protein</topology>
    </subcellularLocation>
</comment>
<name>A0AAD9II39_PROWI</name>
<dbReference type="Pfam" id="PF03901">
    <property type="entry name" value="Glyco_transf_22"/>
    <property type="match status" value="1"/>
</dbReference>
<evidence type="ECO:0000256" key="11">
    <source>
        <dbReference type="RuleBase" id="RU363075"/>
    </source>
</evidence>
<evidence type="ECO:0000256" key="10">
    <source>
        <dbReference type="ARBA" id="ARBA00023136"/>
    </source>
</evidence>
<keyword evidence="4 11" id="KW-0328">Glycosyltransferase</keyword>
<reference evidence="13" key="1">
    <citation type="submission" date="2021-01" db="EMBL/GenBank/DDBJ databases">
        <authorList>
            <person name="Eckstrom K.M.E."/>
        </authorList>
    </citation>
    <scope>NUCLEOTIDE SEQUENCE</scope>
    <source>
        <strain evidence="13">UVCC 0001</strain>
    </source>
</reference>
<evidence type="ECO:0000256" key="1">
    <source>
        <dbReference type="ARBA" id="ARBA00004477"/>
    </source>
</evidence>
<dbReference type="PANTHER" id="PTHR22760:SF2">
    <property type="entry name" value="ALPHA-1,2-MANNOSYLTRANSFERASE ALG9"/>
    <property type="match status" value="1"/>
</dbReference>
<dbReference type="InterPro" id="IPR005599">
    <property type="entry name" value="GPI_mannosylTrfase"/>
</dbReference>
<dbReference type="GO" id="GO:0000026">
    <property type="term" value="F:alpha-1,2-mannosyltransferase activity"/>
    <property type="evidence" value="ECO:0007669"/>
    <property type="project" value="TreeGrafter"/>
</dbReference>
<dbReference type="SUPFAM" id="SSF52799">
    <property type="entry name" value="(Phosphotyrosine protein) phosphatases II"/>
    <property type="match status" value="1"/>
</dbReference>
<comment type="pathway">
    <text evidence="2">Protein modification; protein glycosylation.</text>
</comment>
<evidence type="ECO:0000256" key="2">
    <source>
        <dbReference type="ARBA" id="ARBA00004922"/>
    </source>
</evidence>
<evidence type="ECO:0000259" key="12">
    <source>
        <dbReference type="PROSITE" id="PS50056"/>
    </source>
</evidence>
<dbReference type="AlphaFoldDB" id="A0AAD9II39"/>
<proteinExistence type="inferred from homology"/>
<evidence type="ECO:0000256" key="5">
    <source>
        <dbReference type="ARBA" id="ARBA00022679"/>
    </source>
</evidence>
<keyword evidence="7" id="KW-0378">Hydrolase</keyword>
<keyword evidence="14" id="KW-1185">Reference proteome</keyword>
<evidence type="ECO:0000313" key="13">
    <source>
        <dbReference type="EMBL" id="KAK2078876.1"/>
    </source>
</evidence>
<evidence type="ECO:0000256" key="3">
    <source>
        <dbReference type="ARBA" id="ARBA00007063"/>
    </source>
</evidence>
<protein>
    <recommendedName>
        <fullName evidence="11">Mannosyltransferase</fullName>
        <ecNumber evidence="11">2.4.1.-</ecNumber>
    </recommendedName>
</protein>
<feature type="transmembrane region" description="Helical" evidence="11">
    <location>
        <begin position="35"/>
        <end position="62"/>
    </location>
</feature>
<keyword evidence="9 11" id="KW-1133">Transmembrane helix</keyword>
<feature type="transmembrane region" description="Helical" evidence="11">
    <location>
        <begin position="68"/>
        <end position="87"/>
    </location>
</feature>
<sequence length="393" mass="43215">GCFIASTGFLPSTFTMTALTAATAAMLHGRIGLTILLAVIGVVWGWCVAGAAFIPLAVFVLFSGHLPARIAALIGALIATGVPLLIADRVAYGRWTASLWNFVKYNVVGGGDSALYGVESPTFYLRNGIINLQMALPLALVSPILLAFAGMRVARHRLLLELNDRNEASKGTFWPNATGCDYFVTQRVGAGEYVDGSEYLDDYEKTHGFEYFANWVIPGRLMQGRYPYIEPSRCKSREEARKKLKTIVDAGIDTFVCLQDELPSQHDMPEEVLGFGAYKAPAIEFAGDSTPLEFYHFPIVDLNIPDTSVLRAALAELQQLLLRGRRVYLHCWGGRGRAGTIASTLLMQAYGLEAAEALERVQRSFSTRHDNVPLSPETEEQRALVRAFVRFDL</sequence>
<dbReference type="GO" id="GO:0016791">
    <property type="term" value="F:phosphatase activity"/>
    <property type="evidence" value="ECO:0007669"/>
    <property type="project" value="UniProtKB-ARBA"/>
</dbReference>
<dbReference type="InterPro" id="IPR029021">
    <property type="entry name" value="Prot-tyrosine_phosphatase-like"/>
</dbReference>